<dbReference type="InterPro" id="IPR016181">
    <property type="entry name" value="Acyl_CoA_acyltransferase"/>
</dbReference>
<gene>
    <name evidence="1" type="ORF">GCM10007425_11750</name>
</gene>
<evidence type="ECO:0000313" key="2">
    <source>
        <dbReference type="Proteomes" id="UP000616608"/>
    </source>
</evidence>
<comment type="caution">
    <text evidence="1">The sequence shown here is derived from an EMBL/GenBank/DDBJ whole genome shotgun (WGS) entry which is preliminary data.</text>
</comment>
<dbReference type="SUPFAM" id="SSF55729">
    <property type="entry name" value="Acyl-CoA N-acyltransferases (Nat)"/>
    <property type="match status" value="1"/>
</dbReference>
<reference evidence="1" key="2">
    <citation type="submission" date="2020-09" db="EMBL/GenBank/DDBJ databases">
        <authorList>
            <person name="Sun Q."/>
            <person name="Zhou Y."/>
        </authorList>
    </citation>
    <scope>NUCLEOTIDE SEQUENCE</scope>
    <source>
        <strain evidence="1">CGMCC 1.15760</strain>
    </source>
</reference>
<dbReference type="EMBL" id="BMJT01000003">
    <property type="protein sequence ID" value="GGG18913.1"/>
    <property type="molecule type" value="Genomic_DNA"/>
</dbReference>
<sequence length="235" mass="27038">MKLLQRFPLKNKAICTLYVLTEAQQAEVVQLQNQVVDHLQDKSILQALTHEEWQYIFSDKGLIIGAFVDEQCVAIRAVLQPPLADEYMGEHCYVTPEQRPYIMYQEISFVHPNMTGNGLQQKLAQAIMQEIDTTVVKYVTTTVAATNIPSLLDKFRQQMVATAYEEIYEGKMRFVLVKRTDNAPLLTLGETEVMPFTDIAIVQQRLRTAWCITGIEQIDTTWHYRLRKITAINLQ</sequence>
<organism evidence="1 2">
    <name type="scientific">Lysinibacillus alkalisoli</name>
    <dbReference type="NCBI Taxonomy" id="1911548"/>
    <lineage>
        <taxon>Bacteria</taxon>
        <taxon>Bacillati</taxon>
        <taxon>Bacillota</taxon>
        <taxon>Bacilli</taxon>
        <taxon>Bacillales</taxon>
        <taxon>Bacillaceae</taxon>
        <taxon>Lysinibacillus</taxon>
    </lineage>
</organism>
<reference evidence="1" key="1">
    <citation type="journal article" date="2014" name="Int. J. Syst. Evol. Microbiol.">
        <title>Complete genome sequence of Corynebacterium casei LMG S-19264T (=DSM 44701T), isolated from a smear-ripened cheese.</title>
        <authorList>
            <consortium name="US DOE Joint Genome Institute (JGI-PGF)"/>
            <person name="Walter F."/>
            <person name="Albersmeier A."/>
            <person name="Kalinowski J."/>
            <person name="Ruckert C."/>
        </authorList>
    </citation>
    <scope>NUCLEOTIDE SEQUENCE</scope>
    <source>
        <strain evidence="1">CGMCC 1.15760</strain>
    </source>
</reference>
<name>A0A917G1W7_9BACI</name>
<evidence type="ECO:0000313" key="1">
    <source>
        <dbReference type="EMBL" id="GGG18913.1"/>
    </source>
</evidence>
<proteinExistence type="predicted"/>
<dbReference type="Proteomes" id="UP000616608">
    <property type="component" value="Unassembled WGS sequence"/>
</dbReference>
<accession>A0A917G1W7</accession>
<protein>
    <submittedName>
        <fullName evidence="1">Uncharacterized protein</fullName>
    </submittedName>
</protein>
<dbReference type="RefSeq" id="WP_188614098.1">
    <property type="nucleotide sequence ID" value="NZ_BMJT01000003.1"/>
</dbReference>
<keyword evidence="2" id="KW-1185">Reference proteome</keyword>
<dbReference type="AlphaFoldDB" id="A0A917G1W7"/>
<dbReference type="Gene3D" id="3.40.630.30">
    <property type="match status" value="1"/>
</dbReference>